<comment type="subunit">
    <text evidence="7">Homodimer.</text>
</comment>
<dbReference type="RefSeq" id="WP_099083350.1">
    <property type="nucleotide sequence ID" value="NZ_AWQQ01000067.1"/>
</dbReference>
<dbReference type="InterPro" id="IPR005982">
    <property type="entry name" value="Thioredox_Rdtase"/>
</dbReference>
<dbReference type="EMBL" id="AWQQ01000067">
    <property type="protein sequence ID" value="PHJ37988.1"/>
    <property type="molecule type" value="Genomic_DNA"/>
</dbReference>
<dbReference type="Proteomes" id="UP000222564">
    <property type="component" value="Unassembled WGS sequence"/>
</dbReference>
<keyword evidence="5" id="KW-1015">Disulfide bond</keyword>
<dbReference type="OrthoDB" id="9806179at2"/>
<protein>
    <recommendedName>
        <fullName evidence="7">Thioredoxin reductase</fullName>
        <ecNumber evidence="7">1.8.1.9</ecNumber>
    </recommendedName>
</protein>
<keyword evidence="6 7" id="KW-0676">Redox-active center</keyword>
<dbReference type="GO" id="GO:0004791">
    <property type="term" value="F:thioredoxin-disulfide reductase (NADPH) activity"/>
    <property type="evidence" value="ECO:0007669"/>
    <property type="project" value="UniProtKB-UniRule"/>
</dbReference>
<evidence type="ECO:0000256" key="3">
    <source>
        <dbReference type="ARBA" id="ARBA00022827"/>
    </source>
</evidence>
<keyword evidence="8" id="KW-0521">NADP</keyword>
<dbReference type="InterPro" id="IPR008255">
    <property type="entry name" value="Pyr_nucl-diS_OxRdtase_2_AS"/>
</dbReference>
<keyword evidence="2 7" id="KW-0285">Flavoprotein</keyword>
<dbReference type="AlphaFoldDB" id="A0A2C6MD43"/>
<dbReference type="PRINTS" id="PR00469">
    <property type="entry name" value="PNDRDTASEII"/>
</dbReference>
<dbReference type="InterPro" id="IPR023753">
    <property type="entry name" value="FAD/NAD-binding_dom"/>
</dbReference>
<evidence type="ECO:0000256" key="8">
    <source>
        <dbReference type="RuleBase" id="RU003881"/>
    </source>
</evidence>
<dbReference type="InterPro" id="IPR050097">
    <property type="entry name" value="Ferredoxin-NADP_redctase_2"/>
</dbReference>
<evidence type="ECO:0000256" key="1">
    <source>
        <dbReference type="ARBA" id="ARBA00009333"/>
    </source>
</evidence>
<dbReference type="GO" id="GO:0019430">
    <property type="term" value="P:removal of superoxide radicals"/>
    <property type="evidence" value="ECO:0007669"/>
    <property type="project" value="UniProtKB-UniRule"/>
</dbReference>
<comment type="cofactor">
    <cofactor evidence="8">
        <name>FAD</name>
        <dbReference type="ChEBI" id="CHEBI:57692"/>
    </cofactor>
    <text evidence="8">Binds 1 FAD per subunit.</text>
</comment>
<name>A0A2C6MD43_9FIRM</name>
<evidence type="ECO:0000313" key="11">
    <source>
        <dbReference type="Proteomes" id="UP000222564"/>
    </source>
</evidence>
<evidence type="ECO:0000256" key="5">
    <source>
        <dbReference type="ARBA" id="ARBA00023157"/>
    </source>
</evidence>
<accession>A0A2C6MD43</accession>
<keyword evidence="3 7" id="KW-0274">FAD</keyword>
<evidence type="ECO:0000256" key="4">
    <source>
        <dbReference type="ARBA" id="ARBA00023002"/>
    </source>
</evidence>
<dbReference type="Gene3D" id="3.50.50.60">
    <property type="entry name" value="FAD/NAD(P)-binding domain"/>
    <property type="match status" value="2"/>
</dbReference>
<dbReference type="PROSITE" id="PS00573">
    <property type="entry name" value="PYRIDINE_REDOX_2"/>
    <property type="match status" value="1"/>
</dbReference>
<dbReference type="SUPFAM" id="SSF51905">
    <property type="entry name" value="FAD/NAD(P)-binding domain"/>
    <property type="match status" value="1"/>
</dbReference>
<sequence length="308" mass="33112">MQEKELVIIGGGPAGYAAGLYAARADINAVLFERGMPGGQAASTEWIENYPGFPGGIGGLDLALKMDEQARSFGLEIVNADVEKLERQGDVFVVHTGQEPIKTKAVILATGAKPQFLGVEGESKFHGRGVSYCATCDGAFFRDKTVAVVGGGDAAVEEALFLTKFAGKVYIIHRRSELRATKLIQKRAMANPKIDFLWYSVVDRVLGEDKVDAVRIKDVRTGEMKDVPVDGVFVYVGTRANSDLVKDLVESDARGYIIANEKMETGIPGLYVAGDIRQKPLRQVVTAVADGAVAAMEVEKYLASVHGT</sequence>
<reference evidence="10 11" key="1">
    <citation type="submission" date="2013-09" db="EMBL/GenBank/DDBJ databases">
        <title>Biodegradation of hydrocarbons in the deep terrestrial subsurface : characterization of a microbial consortium composed of two Desulfotomaculum species originating from a deep geological formation.</title>
        <authorList>
            <person name="Aullo T."/>
            <person name="Berlendis S."/>
            <person name="Lascourreges J.-F."/>
            <person name="Dessort D."/>
            <person name="Saint-Laurent S."/>
            <person name="Schraauwers B."/>
            <person name="Mas J."/>
            <person name="Magot M."/>
            <person name="Ranchou-Peyruse A."/>
        </authorList>
    </citation>
    <scope>NUCLEOTIDE SEQUENCE [LARGE SCALE GENOMIC DNA]</scope>
    <source>
        <strain evidence="10 11">Bs107</strain>
    </source>
</reference>
<evidence type="ECO:0000256" key="2">
    <source>
        <dbReference type="ARBA" id="ARBA00022630"/>
    </source>
</evidence>
<dbReference type="GO" id="GO:0005737">
    <property type="term" value="C:cytoplasm"/>
    <property type="evidence" value="ECO:0007669"/>
    <property type="project" value="InterPro"/>
</dbReference>
<dbReference type="PANTHER" id="PTHR48105">
    <property type="entry name" value="THIOREDOXIN REDUCTASE 1-RELATED-RELATED"/>
    <property type="match status" value="1"/>
</dbReference>
<evidence type="ECO:0000259" key="9">
    <source>
        <dbReference type="Pfam" id="PF07992"/>
    </source>
</evidence>
<organism evidence="10 11">
    <name type="scientific">Desulforamulus profundi</name>
    <dbReference type="NCBI Taxonomy" id="1383067"/>
    <lineage>
        <taxon>Bacteria</taxon>
        <taxon>Bacillati</taxon>
        <taxon>Bacillota</taxon>
        <taxon>Clostridia</taxon>
        <taxon>Eubacteriales</taxon>
        <taxon>Peptococcaceae</taxon>
        <taxon>Desulforamulus</taxon>
    </lineage>
</organism>
<comment type="similarity">
    <text evidence="1 7">Belongs to the class-II pyridine nucleotide-disulfide oxidoreductase family.</text>
</comment>
<evidence type="ECO:0000256" key="6">
    <source>
        <dbReference type="ARBA" id="ARBA00023284"/>
    </source>
</evidence>
<proteinExistence type="inferred from homology"/>
<evidence type="ECO:0000256" key="7">
    <source>
        <dbReference type="RuleBase" id="RU003880"/>
    </source>
</evidence>
<feature type="domain" description="FAD/NAD(P)-binding" evidence="9">
    <location>
        <begin position="5"/>
        <end position="291"/>
    </location>
</feature>
<dbReference type="NCBIfam" id="TIGR01292">
    <property type="entry name" value="TRX_reduct"/>
    <property type="match status" value="1"/>
</dbReference>
<dbReference type="Pfam" id="PF07992">
    <property type="entry name" value="Pyr_redox_2"/>
    <property type="match status" value="1"/>
</dbReference>
<evidence type="ECO:0000313" key="10">
    <source>
        <dbReference type="EMBL" id="PHJ37988.1"/>
    </source>
</evidence>
<comment type="caution">
    <text evidence="10">The sequence shown here is derived from an EMBL/GenBank/DDBJ whole genome shotgun (WGS) entry which is preliminary data.</text>
</comment>
<keyword evidence="4 7" id="KW-0560">Oxidoreductase</keyword>
<dbReference type="EC" id="1.8.1.9" evidence="7"/>
<dbReference type="InterPro" id="IPR036188">
    <property type="entry name" value="FAD/NAD-bd_sf"/>
</dbReference>
<gene>
    <name evidence="10" type="ORF">P378_12990</name>
</gene>
<comment type="catalytic activity">
    <reaction evidence="7">
        <text>[thioredoxin]-dithiol + NADP(+) = [thioredoxin]-disulfide + NADPH + H(+)</text>
        <dbReference type="Rhea" id="RHEA:20345"/>
        <dbReference type="Rhea" id="RHEA-COMP:10698"/>
        <dbReference type="Rhea" id="RHEA-COMP:10700"/>
        <dbReference type="ChEBI" id="CHEBI:15378"/>
        <dbReference type="ChEBI" id="CHEBI:29950"/>
        <dbReference type="ChEBI" id="CHEBI:50058"/>
        <dbReference type="ChEBI" id="CHEBI:57783"/>
        <dbReference type="ChEBI" id="CHEBI:58349"/>
        <dbReference type="EC" id="1.8.1.9"/>
    </reaction>
</comment>
<dbReference type="PRINTS" id="PR00368">
    <property type="entry name" value="FADPNR"/>
</dbReference>
<keyword evidence="11" id="KW-1185">Reference proteome</keyword>